<feature type="transmembrane region" description="Helical" evidence="1">
    <location>
        <begin position="16"/>
        <end position="33"/>
    </location>
</feature>
<sequence length="143" mass="14800">MSLHSSLQQLSERWRYALLGGVLAVPFTTLSYAETGRELALGAVFWAALLVGYLAKRRGLSSTPVGARAGLVGSVPALWMVGDLAVVVLGLGGPAWFRAVQLAVVALLLPLIVGLGVVVGALGARLGGWLAMRSGHPRPAAGY</sequence>
<keyword evidence="3" id="KW-1185">Reference proteome</keyword>
<feature type="transmembrane region" description="Helical" evidence="1">
    <location>
        <begin position="77"/>
        <end position="97"/>
    </location>
</feature>
<evidence type="ECO:0000313" key="2">
    <source>
        <dbReference type="EMBL" id="MDS0260732.1"/>
    </source>
</evidence>
<dbReference type="InterPro" id="IPR040493">
    <property type="entry name" value="DUF5518"/>
</dbReference>
<protein>
    <submittedName>
        <fullName evidence="2">DUF5518 domain-containing protein</fullName>
    </submittedName>
</protein>
<dbReference type="Proteomes" id="UP001259659">
    <property type="component" value="Unassembled WGS sequence"/>
</dbReference>
<feature type="transmembrane region" description="Helical" evidence="1">
    <location>
        <begin position="103"/>
        <end position="124"/>
    </location>
</feature>
<dbReference type="RefSeq" id="WP_310920476.1">
    <property type="nucleotide sequence ID" value="NZ_JAMQON010000004.1"/>
</dbReference>
<keyword evidence="1" id="KW-1133">Transmembrane helix</keyword>
<name>A0ABU2FEP3_9EURY</name>
<evidence type="ECO:0000313" key="3">
    <source>
        <dbReference type="Proteomes" id="UP001259659"/>
    </source>
</evidence>
<accession>A0ABU2FEP3</accession>
<proteinExistence type="predicted"/>
<dbReference type="Pfam" id="PF17647">
    <property type="entry name" value="DUF5518"/>
    <property type="match status" value="1"/>
</dbReference>
<gene>
    <name evidence="2" type="ORF">NDI56_15095</name>
</gene>
<evidence type="ECO:0000256" key="1">
    <source>
        <dbReference type="SAM" id="Phobius"/>
    </source>
</evidence>
<keyword evidence="1" id="KW-0812">Transmembrane</keyword>
<organism evidence="2 3">
    <name type="scientific">Haloarcula saliterrae</name>
    <dbReference type="NCBI Taxonomy" id="2950534"/>
    <lineage>
        <taxon>Archaea</taxon>
        <taxon>Methanobacteriati</taxon>
        <taxon>Methanobacteriota</taxon>
        <taxon>Stenosarchaea group</taxon>
        <taxon>Halobacteria</taxon>
        <taxon>Halobacteriales</taxon>
        <taxon>Haloarculaceae</taxon>
        <taxon>Haloarcula</taxon>
    </lineage>
</organism>
<keyword evidence="1" id="KW-0472">Membrane</keyword>
<reference evidence="2 3" key="1">
    <citation type="submission" date="2022-06" db="EMBL/GenBank/DDBJ databases">
        <title>Haloarcula sp. a new haloarchaeum isolate from saline soil.</title>
        <authorList>
            <person name="Strakova D."/>
            <person name="Galisteo C."/>
            <person name="Sanchez-Porro C."/>
            <person name="Ventosa A."/>
        </authorList>
    </citation>
    <scope>NUCLEOTIDE SEQUENCE [LARGE SCALE GENOMIC DNA]</scope>
    <source>
        <strain evidence="2 3">S1CR25-12</strain>
    </source>
</reference>
<feature type="transmembrane region" description="Helical" evidence="1">
    <location>
        <begin position="39"/>
        <end position="56"/>
    </location>
</feature>
<dbReference type="EMBL" id="JAMQON010000004">
    <property type="protein sequence ID" value="MDS0260732.1"/>
    <property type="molecule type" value="Genomic_DNA"/>
</dbReference>
<comment type="caution">
    <text evidence="2">The sequence shown here is derived from an EMBL/GenBank/DDBJ whole genome shotgun (WGS) entry which is preliminary data.</text>
</comment>